<sequence length="110" mass="11895">FLPNLGAYVFLTIDPLATVEALADPEADKEARALSPKTYVGYVADFYGLPTPERRYNKCGVALLSRGLPEADEARGIEDSMCVAVGPSEHPTGRAPVLPNPPLPWSNVYH</sequence>
<reference evidence="1" key="1">
    <citation type="submission" date="2021-02" db="EMBL/GenBank/DDBJ databases">
        <authorList>
            <consortium name="DOE Joint Genome Institute"/>
            <person name="Ahrendt S."/>
            <person name="Looney B.P."/>
            <person name="Miyauchi S."/>
            <person name="Morin E."/>
            <person name="Drula E."/>
            <person name="Courty P.E."/>
            <person name="Chicoki N."/>
            <person name="Fauchery L."/>
            <person name="Kohler A."/>
            <person name="Kuo A."/>
            <person name="Labutti K."/>
            <person name="Pangilinan J."/>
            <person name="Lipzen A."/>
            <person name="Riley R."/>
            <person name="Andreopoulos W."/>
            <person name="He G."/>
            <person name="Johnson J."/>
            <person name="Barry K.W."/>
            <person name="Grigoriev I.V."/>
            <person name="Nagy L."/>
            <person name="Hibbett D."/>
            <person name="Henrissat B."/>
            <person name="Matheny P.B."/>
            <person name="Labbe J."/>
            <person name="Martin F."/>
        </authorList>
    </citation>
    <scope>NUCLEOTIDE SEQUENCE</scope>
    <source>
        <strain evidence="1">FP105234-sp</strain>
    </source>
</reference>
<proteinExistence type="predicted"/>
<organism evidence="1 2">
    <name type="scientific">Auriscalpium vulgare</name>
    <dbReference type="NCBI Taxonomy" id="40419"/>
    <lineage>
        <taxon>Eukaryota</taxon>
        <taxon>Fungi</taxon>
        <taxon>Dikarya</taxon>
        <taxon>Basidiomycota</taxon>
        <taxon>Agaricomycotina</taxon>
        <taxon>Agaricomycetes</taxon>
        <taxon>Russulales</taxon>
        <taxon>Auriscalpiaceae</taxon>
        <taxon>Auriscalpium</taxon>
    </lineage>
</organism>
<feature type="non-terminal residue" evidence="1">
    <location>
        <position position="1"/>
    </location>
</feature>
<name>A0ACB8RC41_9AGAM</name>
<keyword evidence="2" id="KW-1185">Reference proteome</keyword>
<comment type="caution">
    <text evidence="1">The sequence shown here is derived from an EMBL/GenBank/DDBJ whole genome shotgun (WGS) entry which is preliminary data.</text>
</comment>
<accession>A0ACB8RC41</accession>
<dbReference type="EMBL" id="MU276141">
    <property type="protein sequence ID" value="KAI0041145.1"/>
    <property type="molecule type" value="Genomic_DNA"/>
</dbReference>
<gene>
    <name evidence="1" type="ORF">FA95DRAFT_1472240</name>
</gene>
<protein>
    <submittedName>
        <fullName evidence="1">Uncharacterized protein</fullName>
    </submittedName>
</protein>
<feature type="non-terminal residue" evidence="1">
    <location>
        <position position="110"/>
    </location>
</feature>
<evidence type="ECO:0000313" key="1">
    <source>
        <dbReference type="EMBL" id="KAI0041145.1"/>
    </source>
</evidence>
<dbReference type="Proteomes" id="UP000814033">
    <property type="component" value="Unassembled WGS sequence"/>
</dbReference>
<evidence type="ECO:0000313" key="2">
    <source>
        <dbReference type="Proteomes" id="UP000814033"/>
    </source>
</evidence>
<reference evidence="1" key="2">
    <citation type="journal article" date="2022" name="New Phytol.">
        <title>Evolutionary transition to the ectomycorrhizal habit in the genomes of a hyperdiverse lineage of mushroom-forming fungi.</title>
        <authorList>
            <person name="Looney B."/>
            <person name="Miyauchi S."/>
            <person name="Morin E."/>
            <person name="Drula E."/>
            <person name="Courty P.E."/>
            <person name="Kohler A."/>
            <person name="Kuo A."/>
            <person name="LaButti K."/>
            <person name="Pangilinan J."/>
            <person name="Lipzen A."/>
            <person name="Riley R."/>
            <person name="Andreopoulos W."/>
            <person name="He G."/>
            <person name="Johnson J."/>
            <person name="Nolan M."/>
            <person name="Tritt A."/>
            <person name="Barry K.W."/>
            <person name="Grigoriev I.V."/>
            <person name="Nagy L.G."/>
            <person name="Hibbett D."/>
            <person name="Henrissat B."/>
            <person name="Matheny P.B."/>
            <person name="Labbe J."/>
            <person name="Martin F.M."/>
        </authorList>
    </citation>
    <scope>NUCLEOTIDE SEQUENCE</scope>
    <source>
        <strain evidence="1">FP105234-sp</strain>
    </source>
</reference>